<feature type="domain" description="Pseudouridine synthase I TruA alpha/beta" evidence="8">
    <location>
        <begin position="9"/>
        <end position="104"/>
    </location>
</feature>
<protein>
    <recommendedName>
        <fullName evidence="4">tRNA pseudouridine synthase A</fullName>
        <ecNumber evidence="4">5.4.99.12</ecNumber>
    </recommendedName>
    <alternativeName>
        <fullName evidence="4">tRNA pseudouridine(38-40) synthase</fullName>
    </alternativeName>
    <alternativeName>
        <fullName evidence="4">tRNA pseudouridylate synthase I</fullName>
    </alternativeName>
    <alternativeName>
        <fullName evidence="4">tRNA-uridine isomerase I</fullName>
    </alternativeName>
</protein>
<dbReference type="InterPro" id="IPR020103">
    <property type="entry name" value="PsdUridine_synth_cat_dom_sf"/>
</dbReference>
<keyword evidence="3 4" id="KW-0413">Isomerase</keyword>
<accession>A0A831U3N2</accession>
<feature type="domain" description="Pseudouridine synthase I TruA alpha/beta" evidence="8">
    <location>
        <begin position="143"/>
        <end position="244"/>
    </location>
</feature>
<dbReference type="NCBIfam" id="TIGR00071">
    <property type="entry name" value="hisT_truA"/>
    <property type="match status" value="1"/>
</dbReference>
<evidence type="ECO:0000256" key="3">
    <source>
        <dbReference type="ARBA" id="ARBA00023235"/>
    </source>
</evidence>
<evidence type="ECO:0000256" key="7">
    <source>
        <dbReference type="RuleBase" id="RU003792"/>
    </source>
</evidence>
<sequence>MRTIKLILEYDGTNYAGWQIQPNGLSIQQVVEEALARMLKESVRVHSSGRTDAGVHARGMVAAFATARGLPTQAFSDGLNALLPPDIAVREATEAPEGFHPRFDAAGKLYRYTIYRGRRRSPLCRHYAWHVRGMLDLAAMEQAARHMVGEHDFASFRTAGCAARTTVRRIDSLDLVEEGELLHLDVKGSGFLRNMVRIMVGTLVDVGLGRRSADDVARLLDGAGASAAGPTAPPQGLCLMEVYY</sequence>
<dbReference type="PANTHER" id="PTHR11142">
    <property type="entry name" value="PSEUDOURIDYLATE SYNTHASE"/>
    <property type="match status" value="1"/>
</dbReference>
<dbReference type="InterPro" id="IPR020097">
    <property type="entry name" value="PsdUridine_synth_TruA_a/b_dom"/>
</dbReference>
<evidence type="ECO:0000256" key="2">
    <source>
        <dbReference type="ARBA" id="ARBA00022694"/>
    </source>
</evidence>
<dbReference type="GO" id="GO:0031119">
    <property type="term" value="P:tRNA pseudouridine synthesis"/>
    <property type="evidence" value="ECO:0007669"/>
    <property type="project" value="UniProtKB-UniRule"/>
</dbReference>
<evidence type="ECO:0000259" key="8">
    <source>
        <dbReference type="Pfam" id="PF01416"/>
    </source>
</evidence>
<dbReference type="FunFam" id="3.30.70.580:FF:000001">
    <property type="entry name" value="tRNA pseudouridine synthase A"/>
    <property type="match status" value="1"/>
</dbReference>
<dbReference type="PIRSF" id="PIRSF001430">
    <property type="entry name" value="tRNA_psdUrid_synth"/>
    <property type="match status" value="1"/>
</dbReference>
<keyword evidence="2 4" id="KW-0819">tRNA processing</keyword>
<evidence type="ECO:0000256" key="4">
    <source>
        <dbReference type="HAMAP-Rule" id="MF_00171"/>
    </source>
</evidence>
<comment type="catalytic activity">
    <reaction evidence="4 7">
        <text>uridine(38/39/40) in tRNA = pseudouridine(38/39/40) in tRNA</text>
        <dbReference type="Rhea" id="RHEA:22376"/>
        <dbReference type="Rhea" id="RHEA-COMP:10085"/>
        <dbReference type="Rhea" id="RHEA-COMP:10087"/>
        <dbReference type="ChEBI" id="CHEBI:65314"/>
        <dbReference type="ChEBI" id="CHEBI:65315"/>
        <dbReference type="EC" id="5.4.99.12"/>
    </reaction>
</comment>
<feature type="active site" description="Nucleophile" evidence="4 5">
    <location>
        <position position="52"/>
    </location>
</feature>
<dbReference type="GO" id="GO:0003723">
    <property type="term" value="F:RNA binding"/>
    <property type="evidence" value="ECO:0007669"/>
    <property type="project" value="InterPro"/>
</dbReference>
<dbReference type="Gene3D" id="3.30.70.580">
    <property type="entry name" value="Pseudouridine synthase I, catalytic domain, N-terminal subdomain"/>
    <property type="match status" value="1"/>
</dbReference>
<dbReference type="EMBL" id="DSOV01000063">
    <property type="protein sequence ID" value="HEN43499.1"/>
    <property type="molecule type" value="Genomic_DNA"/>
</dbReference>
<dbReference type="InterPro" id="IPR001406">
    <property type="entry name" value="PsdUridine_synth_TruA"/>
</dbReference>
<evidence type="ECO:0000313" key="9">
    <source>
        <dbReference type="EMBL" id="HEN43499.1"/>
    </source>
</evidence>
<dbReference type="EC" id="5.4.99.12" evidence="4"/>
<evidence type="ECO:0000256" key="1">
    <source>
        <dbReference type="ARBA" id="ARBA00009375"/>
    </source>
</evidence>
<gene>
    <name evidence="4 9" type="primary">truA</name>
    <name evidence="9" type="ORF">ENQ87_14225</name>
</gene>
<organism evidence="9">
    <name type="scientific">Geobacter metallireducens</name>
    <dbReference type="NCBI Taxonomy" id="28232"/>
    <lineage>
        <taxon>Bacteria</taxon>
        <taxon>Pseudomonadati</taxon>
        <taxon>Thermodesulfobacteriota</taxon>
        <taxon>Desulfuromonadia</taxon>
        <taxon>Geobacterales</taxon>
        <taxon>Geobacteraceae</taxon>
        <taxon>Geobacter</taxon>
    </lineage>
</organism>
<dbReference type="InterPro" id="IPR020095">
    <property type="entry name" value="PsdUridine_synth_TruA_C"/>
</dbReference>
<dbReference type="Gene3D" id="3.30.70.660">
    <property type="entry name" value="Pseudouridine synthase I, catalytic domain, C-terminal subdomain"/>
    <property type="match status" value="1"/>
</dbReference>
<comment type="caution">
    <text evidence="4">Lacks conserved residue(s) required for the propagation of feature annotation.</text>
</comment>
<comment type="caution">
    <text evidence="9">The sequence shown here is derived from an EMBL/GenBank/DDBJ whole genome shotgun (WGS) entry which is preliminary data.</text>
</comment>
<dbReference type="HAMAP" id="MF_00171">
    <property type="entry name" value="TruA"/>
    <property type="match status" value="1"/>
</dbReference>
<proteinExistence type="inferred from homology"/>
<reference evidence="9" key="1">
    <citation type="journal article" date="2020" name="mSystems">
        <title>Genome- and Community-Level Interaction Insights into Carbon Utilization and Element Cycling Functions of Hydrothermarchaeota in Hydrothermal Sediment.</title>
        <authorList>
            <person name="Zhou Z."/>
            <person name="Liu Y."/>
            <person name="Xu W."/>
            <person name="Pan J."/>
            <person name="Luo Z.H."/>
            <person name="Li M."/>
        </authorList>
    </citation>
    <scope>NUCLEOTIDE SEQUENCE [LARGE SCALE GENOMIC DNA]</scope>
    <source>
        <strain evidence="9">SpSt-349</strain>
    </source>
</reference>
<dbReference type="GO" id="GO:0160147">
    <property type="term" value="F:tRNA pseudouridine(38-40) synthase activity"/>
    <property type="evidence" value="ECO:0007669"/>
    <property type="project" value="UniProtKB-EC"/>
</dbReference>
<comment type="subunit">
    <text evidence="4">Homodimer.</text>
</comment>
<dbReference type="SUPFAM" id="SSF55120">
    <property type="entry name" value="Pseudouridine synthase"/>
    <property type="match status" value="1"/>
</dbReference>
<comment type="similarity">
    <text evidence="1 4 7">Belongs to the tRNA pseudouridine synthase TruA family.</text>
</comment>
<feature type="binding site" evidence="4 6">
    <location>
        <position position="110"/>
    </location>
    <ligand>
        <name>substrate</name>
    </ligand>
</feature>
<dbReference type="InterPro" id="IPR020094">
    <property type="entry name" value="TruA/RsuA/RluB/E/F_N"/>
</dbReference>
<comment type="function">
    <text evidence="4">Formation of pseudouridine at positions 38, 39 and 40 in the anticodon stem and loop of transfer RNAs.</text>
</comment>
<evidence type="ECO:0000256" key="5">
    <source>
        <dbReference type="PIRSR" id="PIRSR001430-1"/>
    </source>
</evidence>
<evidence type="ECO:0000256" key="6">
    <source>
        <dbReference type="PIRSR" id="PIRSR001430-2"/>
    </source>
</evidence>
<name>A0A831U3N2_GEOME</name>
<dbReference type="CDD" id="cd02570">
    <property type="entry name" value="PseudoU_synth_EcTruA"/>
    <property type="match status" value="1"/>
</dbReference>
<dbReference type="Pfam" id="PF01416">
    <property type="entry name" value="PseudoU_synth_1"/>
    <property type="match status" value="2"/>
</dbReference>
<dbReference type="PANTHER" id="PTHR11142:SF0">
    <property type="entry name" value="TRNA PSEUDOURIDINE SYNTHASE-LIKE 1"/>
    <property type="match status" value="1"/>
</dbReference>
<dbReference type="AlphaFoldDB" id="A0A831U3N2"/>